<organismHost>
    <name type="scientific">Rubus idaeus</name>
    <name type="common">Raspberry</name>
    <dbReference type="NCBI Taxonomy" id="32247"/>
</organismHost>
<dbReference type="EMBL" id="MH802009">
    <property type="protein sequence ID" value="QBZ78336.1"/>
    <property type="molecule type" value="Genomic_RNA"/>
</dbReference>
<proteinExistence type="predicted"/>
<organism evidence="1">
    <name type="scientific">Raspberry bushy dwarf virus</name>
    <name type="common">RBDV</name>
    <dbReference type="NCBI Taxonomy" id="12451"/>
    <lineage>
        <taxon>Viruses</taxon>
        <taxon>Riboviria</taxon>
        <taxon>Orthornavirae</taxon>
        <taxon>Kitrinoviricota</taxon>
        <taxon>Alsuviricetes</taxon>
        <taxon>Martellivirales</taxon>
        <taxon>Mayoviridae</taxon>
        <taxon>Idaeovirus</taxon>
        <taxon>Idaeovirus rubi</taxon>
    </lineage>
</organism>
<protein>
    <submittedName>
        <fullName evidence="1">Uncharacterized protein</fullName>
    </submittedName>
</protein>
<organismHost>
    <name type="scientific">Rubus ursinus</name>
    <name type="common">California blackberry</name>
    <dbReference type="NCBI Taxonomy" id="75100"/>
</organismHost>
<organismHost>
    <name type="scientific">Rubus occidentalis</name>
    <name type="common">Black raspberry</name>
    <dbReference type="NCBI Taxonomy" id="75079"/>
</organismHost>
<evidence type="ECO:0000313" key="1">
    <source>
        <dbReference type="EMBL" id="QBZ78336.1"/>
    </source>
</evidence>
<sequence length="64" mass="7426">MMPFVLYIGHYLLIPISQSFTLLPTLLMKCEGTEEVLELLNTILILQHFSNESLSVSFQCCYWL</sequence>
<accession>A0A4D6E9D7</accession>
<name>A0A4D6E9D7_RBDV</name>
<reference evidence="1" key="1">
    <citation type="submission" date="2018-08" db="EMBL/GenBank/DDBJ databases">
        <authorList>
            <person name="Rott M.E."/>
            <person name="Phelan J."/>
            <person name="Boyes I."/>
            <person name="Thornton S."/>
            <person name="Belton M."/>
            <person name="Rast H."/>
        </authorList>
    </citation>
    <scope>NUCLEOTIDE SEQUENCE</scope>
    <source>
        <strain evidence="1">12G412</strain>
    </source>
</reference>